<evidence type="ECO:0000256" key="1">
    <source>
        <dbReference type="ARBA" id="ARBA00022614"/>
    </source>
</evidence>
<proteinExistence type="predicted"/>
<sequence length="339" mass="37387">MDGSGPSELPPGAADPERGAGQVGSVPASPSGEVHQEVKGVVLSSVLDLSQRGLHHLEEIFKIPNIKQLHLQRNALCEIPADFFQSLPNLAWLDFRYNSIRALPSGIGSHKHLKTLLLERNPIKMLPVELGNVTTLRALNLRHCPLEFPAPLIVQKGLGAILAFLQASAATHPTEPPPPPLCLSAERVADKDAVNSQDRRGRLKEKADFLPPVEKLHLSELGKSTASPEDWPGEEEIRRFWRLRQEIVEKEQEEVLAKQLLPAELPANLKAALNTKEKEHSGSRRVLRRKMSSLRSVLPALVPRQRAGLPARRAEDSRALAPREQHPQPGQALCRALPL</sequence>
<dbReference type="Proteomes" id="UP000675900">
    <property type="component" value="Unassembled WGS sequence"/>
</dbReference>
<dbReference type="GeneTree" id="ENSGT00390000007203"/>
<dbReference type="SUPFAM" id="SSF52058">
    <property type="entry name" value="L domain-like"/>
    <property type="match status" value="1"/>
</dbReference>
<dbReference type="Pfam" id="PF13855">
    <property type="entry name" value="LRR_8"/>
    <property type="match status" value="1"/>
</dbReference>
<evidence type="ECO:0000256" key="2">
    <source>
        <dbReference type="ARBA" id="ARBA00022737"/>
    </source>
</evidence>
<dbReference type="PANTHER" id="PTHR48051:SF35">
    <property type="entry name" value="LEUCINE-RICH REPEAT-CONTAINING PROTEIN 27"/>
    <property type="match status" value="1"/>
</dbReference>
<reference evidence="4" key="2">
    <citation type="submission" date="2025-09" db="UniProtKB">
        <authorList>
            <consortium name="Ensembl"/>
        </authorList>
    </citation>
    <scope>IDENTIFICATION</scope>
</reference>
<protein>
    <recommendedName>
        <fullName evidence="6">Leucine-rich repeat-containing protein 27</fullName>
    </recommendedName>
</protein>
<organism evidence="4 5">
    <name type="scientific">Panthera tigris altaica</name>
    <name type="common">Siberian tiger</name>
    <dbReference type="NCBI Taxonomy" id="74533"/>
    <lineage>
        <taxon>Eukaryota</taxon>
        <taxon>Metazoa</taxon>
        <taxon>Chordata</taxon>
        <taxon>Craniata</taxon>
        <taxon>Vertebrata</taxon>
        <taxon>Euteleostomi</taxon>
        <taxon>Mammalia</taxon>
        <taxon>Eutheria</taxon>
        <taxon>Laurasiatheria</taxon>
        <taxon>Carnivora</taxon>
        <taxon>Feliformia</taxon>
        <taxon>Felidae</taxon>
        <taxon>Pantherinae</taxon>
        <taxon>Panthera</taxon>
    </lineage>
</organism>
<evidence type="ECO:0000313" key="5">
    <source>
        <dbReference type="Proteomes" id="UP000675900"/>
    </source>
</evidence>
<dbReference type="InterPro" id="IPR003591">
    <property type="entry name" value="Leu-rich_rpt_typical-subtyp"/>
</dbReference>
<keyword evidence="5" id="KW-1185">Reference proteome</keyword>
<name>A0A8C9JSH3_PANTA</name>
<reference evidence="4" key="1">
    <citation type="submission" date="2025-08" db="UniProtKB">
        <authorList>
            <consortium name="Ensembl"/>
        </authorList>
    </citation>
    <scope>IDENTIFICATION</scope>
</reference>
<keyword evidence="2" id="KW-0677">Repeat</keyword>
<dbReference type="InterPro" id="IPR001611">
    <property type="entry name" value="Leu-rich_rpt"/>
</dbReference>
<dbReference type="InterPro" id="IPR050216">
    <property type="entry name" value="LRR_domain-containing"/>
</dbReference>
<accession>A0A8C9JSH3</accession>
<evidence type="ECO:0000256" key="3">
    <source>
        <dbReference type="SAM" id="MobiDB-lite"/>
    </source>
</evidence>
<dbReference type="GO" id="GO:0005737">
    <property type="term" value="C:cytoplasm"/>
    <property type="evidence" value="ECO:0007669"/>
    <property type="project" value="TreeGrafter"/>
</dbReference>
<dbReference type="PANTHER" id="PTHR48051">
    <property type="match status" value="1"/>
</dbReference>
<dbReference type="AlphaFoldDB" id="A0A8C9JSH3"/>
<feature type="region of interest" description="Disordered" evidence="3">
    <location>
        <begin position="1"/>
        <end position="33"/>
    </location>
</feature>
<dbReference type="Ensembl" id="ENSPTIT00000016701.1">
    <property type="protein sequence ID" value="ENSPTIP00000012669.1"/>
    <property type="gene ID" value="ENSPTIG00000012666.1"/>
</dbReference>
<feature type="region of interest" description="Disordered" evidence="3">
    <location>
        <begin position="305"/>
        <end position="332"/>
    </location>
</feature>
<keyword evidence="1" id="KW-0433">Leucine-rich repeat</keyword>
<dbReference type="SMART" id="SM00369">
    <property type="entry name" value="LRR_TYP"/>
    <property type="match status" value="3"/>
</dbReference>
<dbReference type="InterPro" id="IPR032675">
    <property type="entry name" value="LRR_dom_sf"/>
</dbReference>
<evidence type="ECO:0000313" key="4">
    <source>
        <dbReference type="Ensembl" id="ENSPTIP00000012669.1"/>
    </source>
</evidence>
<dbReference type="Gene3D" id="3.80.10.10">
    <property type="entry name" value="Ribonuclease Inhibitor"/>
    <property type="match status" value="1"/>
</dbReference>
<feature type="compositionally biased region" description="Basic and acidic residues" evidence="3">
    <location>
        <begin position="312"/>
        <end position="326"/>
    </location>
</feature>
<evidence type="ECO:0008006" key="6">
    <source>
        <dbReference type="Google" id="ProtNLM"/>
    </source>
</evidence>